<keyword evidence="8" id="KW-0762">Sugar transport</keyword>
<comment type="similarity">
    <text evidence="2">Belongs to the major facilitator superfamily. Sugar transporter (TC 2.A.1.1) family.</text>
</comment>
<dbReference type="AlphaFoldDB" id="B8LVN2"/>
<reference evidence="9" key="1">
    <citation type="journal article" date="2015" name="Genome Announc.">
        <title>Genome sequence of the AIDS-associated pathogen Penicillium marneffei (ATCC18224) and its near taxonomic relative Talaromyces stipitatus (ATCC10500).</title>
        <authorList>
            <person name="Nierman W.C."/>
            <person name="Fedorova-Abrams N.D."/>
            <person name="Andrianopoulos A."/>
        </authorList>
    </citation>
    <scope>NUCLEOTIDE SEQUENCE [LARGE SCALE GENOMIC DNA]</scope>
    <source>
        <strain evidence="9">ATCC 10500 / CBS 375.48 / QM 6759 / NRRL 1006</strain>
    </source>
</reference>
<keyword evidence="5 6" id="KW-0472">Membrane</keyword>
<evidence type="ECO:0000256" key="1">
    <source>
        <dbReference type="ARBA" id="ARBA00004141"/>
    </source>
</evidence>
<proteinExistence type="inferred from homology"/>
<organism evidence="8 9">
    <name type="scientific">Talaromyces stipitatus (strain ATCC 10500 / CBS 375.48 / QM 6759 / NRRL 1006)</name>
    <name type="common">Penicillium stipitatum</name>
    <dbReference type="NCBI Taxonomy" id="441959"/>
    <lineage>
        <taxon>Eukaryota</taxon>
        <taxon>Fungi</taxon>
        <taxon>Dikarya</taxon>
        <taxon>Ascomycota</taxon>
        <taxon>Pezizomycotina</taxon>
        <taxon>Eurotiomycetes</taxon>
        <taxon>Eurotiomycetidae</taxon>
        <taxon>Eurotiales</taxon>
        <taxon>Trichocomaceae</taxon>
        <taxon>Talaromyces</taxon>
        <taxon>Talaromyces sect. Talaromyces</taxon>
    </lineage>
</organism>
<dbReference type="RefSeq" id="XP_002341549.1">
    <property type="nucleotide sequence ID" value="XM_002341508.1"/>
</dbReference>
<feature type="transmembrane region" description="Helical" evidence="6">
    <location>
        <begin position="328"/>
        <end position="348"/>
    </location>
</feature>
<sequence length="630" mass="69971">MSSEHEHIVIGQSPVGMQRLKQTNKRAFLWSFSILLFLFNFGFDALISSLATAYPQFREQFGSLYDGKYVVSATWQSLWSAGNLLGAIIGNFLAGATVDRFGRKFCFWAILITSVVASIALILASSVKVLLAAKLVFGATSGLSYTAAPLYATENSPAPIRGLLMSCFNLFVVIGQFVSVLRDAFAITFLVPAILLPVICFLPESPVFLVMKGREGEAIRAIKRFYGPHHEQTPSEVMAQIKINLLTTHETTTISHWLQLFSHQHILRTLVSVVLAVNVNTIGTSFVIGYQTYYYELAGVANSFAITCGAFAIMTVGSITAISCADLLGNRIIVVGGGSLLPLWNLLAGSCGFADASNRAALIITVVLIASWSFIYHLSLGTVSYIALAEIPTQRLRPQTQALSAIMANVFGFGISFSIPYLFNPDKANLGSKIMLIYFGISLPLVAFLYFFMPETRNMTFEMIDQLYASNLSPRKFASTFVGNDVTEISLTVPIYYEFYDVLHDAAERKEDFADIDEDIASAVRESINKYTKYYTFMDISDTYYTALILDPRIKADLIGRRGDTGRNILNVLLDNLHEKYPKTTDQHTMAEAPEHSHKKQTVGSWMLNRNFDDIRVDAIDMEDPNWLFE</sequence>
<name>B8LVN2_TALSN</name>
<dbReference type="InterPro" id="IPR005829">
    <property type="entry name" value="Sugar_transporter_CS"/>
</dbReference>
<evidence type="ECO:0000256" key="2">
    <source>
        <dbReference type="ARBA" id="ARBA00010992"/>
    </source>
</evidence>
<dbReference type="Gene3D" id="1.20.1250.20">
    <property type="entry name" value="MFS general substrate transporter like domains"/>
    <property type="match status" value="1"/>
</dbReference>
<feature type="transmembrane region" description="Helical" evidence="6">
    <location>
        <begin position="184"/>
        <end position="202"/>
    </location>
</feature>
<dbReference type="InterPro" id="IPR020846">
    <property type="entry name" value="MFS_dom"/>
</dbReference>
<evidence type="ECO:0000256" key="4">
    <source>
        <dbReference type="ARBA" id="ARBA00022989"/>
    </source>
</evidence>
<dbReference type="PANTHER" id="PTHR48022">
    <property type="entry name" value="PLASTIDIC GLUCOSE TRANSPORTER 4"/>
    <property type="match status" value="1"/>
</dbReference>
<feature type="transmembrane region" description="Helical" evidence="6">
    <location>
        <begin position="294"/>
        <end position="316"/>
    </location>
</feature>
<dbReference type="PROSITE" id="PS00216">
    <property type="entry name" value="SUGAR_TRANSPORT_1"/>
    <property type="match status" value="1"/>
</dbReference>
<dbReference type="SUPFAM" id="SSF103473">
    <property type="entry name" value="MFS general substrate transporter"/>
    <property type="match status" value="1"/>
</dbReference>
<dbReference type="GO" id="GO:0016020">
    <property type="term" value="C:membrane"/>
    <property type="evidence" value="ECO:0007669"/>
    <property type="project" value="UniProtKB-SubCell"/>
</dbReference>
<dbReference type="eggNOG" id="KOG0254">
    <property type="taxonomic scope" value="Eukaryota"/>
</dbReference>
<dbReference type="GO" id="GO:0005351">
    <property type="term" value="F:carbohydrate:proton symporter activity"/>
    <property type="evidence" value="ECO:0007669"/>
    <property type="project" value="TreeGrafter"/>
</dbReference>
<accession>B8LVN2</accession>
<feature type="transmembrane region" description="Helical" evidence="6">
    <location>
        <begin position="27"/>
        <end position="54"/>
    </location>
</feature>
<keyword evidence="9" id="KW-1185">Reference proteome</keyword>
<dbReference type="Proteomes" id="UP000001745">
    <property type="component" value="Unassembled WGS sequence"/>
</dbReference>
<dbReference type="InParanoid" id="B8LVN2"/>
<dbReference type="InterPro" id="IPR005828">
    <property type="entry name" value="MFS_sugar_transport-like"/>
</dbReference>
<feature type="transmembrane region" description="Helical" evidence="6">
    <location>
        <begin position="400"/>
        <end position="423"/>
    </location>
</feature>
<comment type="subcellular location">
    <subcellularLocation>
        <location evidence="1">Membrane</location>
        <topology evidence="1">Multi-pass membrane protein</topology>
    </subcellularLocation>
</comment>
<feature type="transmembrane region" description="Helical" evidence="6">
    <location>
        <begin position="105"/>
        <end position="123"/>
    </location>
</feature>
<dbReference type="PANTHER" id="PTHR48022:SF15">
    <property type="entry name" value="ALPHA-GLUCOSIDE TRANSPORTER, PUTATIVE (AFU_ORTHOLOGUE AFUA_5G00500)-RELATED"/>
    <property type="match status" value="1"/>
</dbReference>
<evidence type="ECO:0000256" key="3">
    <source>
        <dbReference type="ARBA" id="ARBA00022692"/>
    </source>
</evidence>
<gene>
    <name evidence="8" type="ORF">TSTA_075340</name>
</gene>
<feature type="transmembrane region" description="Helical" evidence="6">
    <location>
        <begin position="74"/>
        <end position="93"/>
    </location>
</feature>
<evidence type="ECO:0000313" key="8">
    <source>
        <dbReference type="EMBL" id="EED24162.1"/>
    </source>
</evidence>
<feature type="domain" description="Major facilitator superfamily (MFS) profile" evidence="7">
    <location>
        <begin position="28"/>
        <end position="457"/>
    </location>
</feature>
<feature type="transmembrane region" description="Helical" evidence="6">
    <location>
        <begin position="360"/>
        <end position="388"/>
    </location>
</feature>
<dbReference type="PROSITE" id="PS00217">
    <property type="entry name" value="SUGAR_TRANSPORT_2"/>
    <property type="match status" value="1"/>
</dbReference>
<keyword evidence="8" id="KW-0813">Transport</keyword>
<dbReference type="InterPro" id="IPR036259">
    <property type="entry name" value="MFS_trans_sf"/>
</dbReference>
<dbReference type="InterPro" id="IPR050360">
    <property type="entry name" value="MFS_Sugar_Transporters"/>
</dbReference>
<protein>
    <submittedName>
        <fullName evidence="8">Sugar transporter, putative</fullName>
    </submittedName>
</protein>
<dbReference type="EMBL" id="EQ962652">
    <property type="protein sequence ID" value="EED24162.1"/>
    <property type="molecule type" value="Genomic_DNA"/>
</dbReference>
<feature type="transmembrane region" description="Helical" evidence="6">
    <location>
        <begin position="435"/>
        <end position="453"/>
    </location>
</feature>
<feature type="transmembrane region" description="Helical" evidence="6">
    <location>
        <begin position="266"/>
        <end position="288"/>
    </location>
</feature>
<evidence type="ECO:0000256" key="5">
    <source>
        <dbReference type="ARBA" id="ARBA00023136"/>
    </source>
</evidence>
<keyword evidence="3 6" id="KW-0812">Transmembrane</keyword>
<dbReference type="STRING" id="441959.B8LVN2"/>
<dbReference type="OrthoDB" id="6612291at2759"/>
<dbReference type="PhylomeDB" id="B8LVN2"/>
<evidence type="ECO:0000259" key="7">
    <source>
        <dbReference type="PROSITE" id="PS50850"/>
    </source>
</evidence>
<dbReference type="VEuPathDB" id="FungiDB:TSTA_075340"/>
<dbReference type="GeneID" id="8099996"/>
<feature type="transmembrane region" description="Helical" evidence="6">
    <location>
        <begin position="129"/>
        <end position="148"/>
    </location>
</feature>
<feature type="transmembrane region" description="Helical" evidence="6">
    <location>
        <begin position="160"/>
        <end position="178"/>
    </location>
</feature>
<dbReference type="Pfam" id="PF00083">
    <property type="entry name" value="Sugar_tr"/>
    <property type="match status" value="1"/>
</dbReference>
<evidence type="ECO:0000313" key="9">
    <source>
        <dbReference type="Proteomes" id="UP000001745"/>
    </source>
</evidence>
<keyword evidence="4 6" id="KW-1133">Transmembrane helix</keyword>
<dbReference type="PROSITE" id="PS50850">
    <property type="entry name" value="MFS"/>
    <property type="match status" value="1"/>
</dbReference>
<evidence type="ECO:0000256" key="6">
    <source>
        <dbReference type="SAM" id="Phobius"/>
    </source>
</evidence>
<dbReference type="HOGENOM" id="CLU_001265_11_0_1"/>